<feature type="transmembrane region" description="Helical" evidence="1">
    <location>
        <begin position="43"/>
        <end position="63"/>
    </location>
</feature>
<evidence type="ECO:0000256" key="1">
    <source>
        <dbReference type="SAM" id="Phobius"/>
    </source>
</evidence>
<reference evidence="2" key="1">
    <citation type="submission" date="2013-04" db="UniProtKB">
        <authorList>
            <consortium name="EnsemblPlants"/>
        </authorList>
    </citation>
    <scope>IDENTIFICATION</scope>
</reference>
<keyword evidence="1" id="KW-0472">Membrane</keyword>
<dbReference type="Gramene" id="OB02G20510.1">
    <property type="protein sequence ID" value="OB02G20510.1"/>
    <property type="gene ID" value="OB02G20510"/>
</dbReference>
<evidence type="ECO:0000313" key="2">
    <source>
        <dbReference type="EnsemblPlants" id="OB02G20510.1"/>
    </source>
</evidence>
<proteinExistence type="predicted"/>
<keyword evidence="1" id="KW-1133">Transmembrane helix</keyword>
<dbReference type="AlphaFoldDB" id="J3LBN4"/>
<dbReference type="Proteomes" id="UP000006038">
    <property type="component" value="Unassembled WGS sequence"/>
</dbReference>
<dbReference type="EnsemblPlants" id="OB02G20510.1">
    <property type="protein sequence ID" value="OB02G20510.1"/>
    <property type="gene ID" value="OB02G20510"/>
</dbReference>
<organism evidence="2">
    <name type="scientific">Oryza brachyantha</name>
    <name type="common">malo sina</name>
    <dbReference type="NCBI Taxonomy" id="4533"/>
    <lineage>
        <taxon>Eukaryota</taxon>
        <taxon>Viridiplantae</taxon>
        <taxon>Streptophyta</taxon>
        <taxon>Embryophyta</taxon>
        <taxon>Tracheophyta</taxon>
        <taxon>Spermatophyta</taxon>
        <taxon>Magnoliopsida</taxon>
        <taxon>Liliopsida</taxon>
        <taxon>Poales</taxon>
        <taxon>Poaceae</taxon>
        <taxon>BOP clade</taxon>
        <taxon>Oryzoideae</taxon>
        <taxon>Oryzeae</taxon>
        <taxon>Oryzinae</taxon>
        <taxon>Oryza</taxon>
    </lineage>
</organism>
<keyword evidence="1" id="KW-0812">Transmembrane</keyword>
<keyword evidence="3" id="KW-1185">Reference proteome</keyword>
<evidence type="ECO:0000313" key="3">
    <source>
        <dbReference type="Proteomes" id="UP000006038"/>
    </source>
</evidence>
<protein>
    <submittedName>
        <fullName evidence="2">Uncharacterized protein</fullName>
    </submittedName>
</protein>
<dbReference type="HOGENOM" id="CLU_2838739_0_0_1"/>
<accession>J3LBN4</accession>
<sequence length="66" mass="7499">VPRPPSYITYTTKEFIVSFLPEKMEFGTSRSNPRTSSSMADELITFVLLTPLSSICNGFFIVLEKY</sequence>
<name>J3LBN4_ORYBR</name>